<feature type="region of interest" description="Disordered" evidence="1">
    <location>
        <begin position="156"/>
        <end position="199"/>
    </location>
</feature>
<dbReference type="Proteomes" id="UP000775547">
    <property type="component" value="Unassembled WGS sequence"/>
</dbReference>
<protein>
    <recommendedName>
        <fullName evidence="4">BTB domain-containing protein</fullName>
    </recommendedName>
</protein>
<evidence type="ECO:0008006" key="4">
    <source>
        <dbReference type="Google" id="ProtNLM"/>
    </source>
</evidence>
<accession>A0A9P7G2T0</accession>
<evidence type="ECO:0000313" key="2">
    <source>
        <dbReference type="EMBL" id="KAG5641058.1"/>
    </source>
</evidence>
<organism evidence="2 3">
    <name type="scientific">Asterophora parasitica</name>
    <dbReference type="NCBI Taxonomy" id="117018"/>
    <lineage>
        <taxon>Eukaryota</taxon>
        <taxon>Fungi</taxon>
        <taxon>Dikarya</taxon>
        <taxon>Basidiomycota</taxon>
        <taxon>Agaricomycotina</taxon>
        <taxon>Agaricomycetes</taxon>
        <taxon>Agaricomycetidae</taxon>
        <taxon>Agaricales</taxon>
        <taxon>Tricholomatineae</taxon>
        <taxon>Lyophyllaceae</taxon>
        <taxon>Asterophora</taxon>
    </lineage>
</organism>
<reference evidence="2" key="2">
    <citation type="submission" date="2021-10" db="EMBL/GenBank/DDBJ databases">
        <title>Phylogenomics reveals ancestral predisposition of the termite-cultivated fungus Termitomyces towards a domesticated lifestyle.</title>
        <authorList>
            <person name="Auxier B."/>
            <person name="Grum-Grzhimaylo A."/>
            <person name="Cardenas M.E."/>
            <person name="Lodge J.D."/>
            <person name="Laessoe T."/>
            <person name="Pedersen O."/>
            <person name="Smith M.E."/>
            <person name="Kuyper T.W."/>
            <person name="Franco-Molano E.A."/>
            <person name="Baroni T.J."/>
            <person name="Aanen D.K."/>
        </authorList>
    </citation>
    <scope>NUCLEOTIDE SEQUENCE</scope>
    <source>
        <strain evidence="2">AP01</strain>
        <tissue evidence="2">Mycelium</tissue>
    </source>
</reference>
<gene>
    <name evidence="2" type="ORF">DXG03_006283</name>
</gene>
<dbReference type="EMBL" id="JABCKV010000402">
    <property type="protein sequence ID" value="KAG5641058.1"/>
    <property type="molecule type" value="Genomic_DNA"/>
</dbReference>
<comment type="caution">
    <text evidence="2">The sequence shown here is derived from an EMBL/GenBank/DDBJ whole genome shotgun (WGS) entry which is preliminary data.</text>
</comment>
<evidence type="ECO:0000313" key="3">
    <source>
        <dbReference type="Proteomes" id="UP000775547"/>
    </source>
</evidence>
<name>A0A9P7G2T0_9AGAR</name>
<sequence>MPRSHSAPPTDGVLFHIPKRNLLFSGPNGFPGMSDPSQSGLIIDLAESGSILNFVFQFIARGPQPALKNIEFTTLAVLADAVEKYRVYPATQLCCLLMLQNMHKDPISVLDYAMKYKYFTVANTVAPLATLTDLLLPHDRVPPGIVTRLGTLLPRMDEHPTTHRQPMLLRDQGNKRQRPPPLRPLAKRPAGNHGYPVTARGTPYALIEKDY</sequence>
<dbReference type="AlphaFoldDB" id="A0A9P7G2T0"/>
<reference evidence="2" key="1">
    <citation type="submission" date="2020-07" db="EMBL/GenBank/DDBJ databases">
        <authorList>
            <person name="Nieuwenhuis M."/>
            <person name="Van De Peppel L.J.J."/>
        </authorList>
    </citation>
    <scope>NUCLEOTIDE SEQUENCE</scope>
    <source>
        <strain evidence="2">AP01</strain>
        <tissue evidence="2">Mycelium</tissue>
    </source>
</reference>
<dbReference type="OrthoDB" id="3184970at2759"/>
<proteinExistence type="predicted"/>
<evidence type="ECO:0000256" key="1">
    <source>
        <dbReference type="SAM" id="MobiDB-lite"/>
    </source>
</evidence>
<keyword evidence="3" id="KW-1185">Reference proteome</keyword>